<reference evidence="1 2" key="1">
    <citation type="submission" date="2019-08" db="EMBL/GenBank/DDBJ databases">
        <title>The genome of the soybean aphid Biotype 1, its phylome, world population structure and adaptation to the North American continent.</title>
        <authorList>
            <person name="Giordano R."/>
            <person name="Donthu R.K."/>
            <person name="Hernandez A.G."/>
            <person name="Wright C.L."/>
            <person name="Zimin A.V."/>
        </authorList>
    </citation>
    <scope>NUCLEOTIDE SEQUENCE [LARGE SCALE GENOMIC DNA]</scope>
    <source>
        <tissue evidence="1">Whole aphids</tissue>
    </source>
</reference>
<protein>
    <submittedName>
        <fullName evidence="1">Uncharacterized protein</fullName>
    </submittedName>
</protein>
<dbReference type="Proteomes" id="UP000475862">
    <property type="component" value="Unassembled WGS sequence"/>
</dbReference>
<proteinExistence type="predicted"/>
<gene>
    <name evidence="1" type="ORF">AGLY_003989</name>
</gene>
<sequence length="242" mass="28516">MNVLQPLNSTENKLEINTTIPMYLTSNYAKLQQIEIQDLIVAIKYFSKCYSKLNKMLLIFEEKFMENLVPNFQNLVIKEKNFMIFQLQNYLQIFAFSTDFIPLTLTFGENFNMTAGGHMAVNVLIYRVKTSYHGARTPKIEVQIFLKEYKVIGSYFCLKNTQHKTTRHNGYSIELEFTIEVFSLFAYNIKISDIHRKFEFQLFLKQRHNTVTHSKYIVIYKAMVIIRKGGYEKGAKYVTKRS</sequence>
<accession>A0A6G0TXA4</accession>
<dbReference type="EMBL" id="VYZN01000013">
    <property type="protein sequence ID" value="KAE9540744.1"/>
    <property type="molecule type" value="Genomic_DNA"/>
</dbReference>
<organism evidence="1 2">
    <name type="scientific">Aphis glycines</name>
    <name type="common">Soybean aphid</name>
    <dbReference type="NCBI Taxonomy" id="307491"/>
    <lineage>
        <taxon>Eukaryota</taxon>
        <taxon>Metazoa</taxon>
        <taxon>Ecdysozoa</taxon>
        <taxon>Arthropoda</taxon>
        <taxon>Hexapoda</taxon>
        <taxon>Insecta</taxon>
        <taxon>Pterygota</taxon>
        <taxon>Neoptera</taxon>
        <taxon>Paraneoptera</taxon>
        <taxon>Hemiptera</taxon>
        <taxon>Sternorrhyncha</taxon>
        <taxon>Aphidomorpha</taxon>
        <taxon>Aphidoidea</taxon>
        <taxon>Aphididae</taxon>
        <taxon>Aphidini</taxon>
        <taxon>Aphis</taxon>
        <taxon>Aphis</taxon>
    </lineage>
</organism>
<dbReference type="AlphaFoldDB" id="A0A6G0TXA4"/>
<keyword evidence="2" id="KW-1185">Reference proteome</keyword>
<comment type="caution">
    <text evidence="1">The sequence shown here is derived from an EMBL/GenBank/DDBJ whole genome shotgun (WGS) entry which is preliminary data.</text>
</comment>
<name>A0A6G0TXA4_APHGL</name>
<evidence type="ECO:0000313" key="1">
    <source>
        <dbReference type="EMBL" id="KAE9540744.1"/>
    </source>
</evidence>
<evidence type="ECO:0000313" key="2">
    <source>
        <dbReference type="Proteomes" id="UP000475862"/>
    </source>
</evidence>